<dbReference type="RefSeq" id="WP_193123090.1">
    <property type="nucleotide sequence ID" value="NZ_JADBGI010000015.1"/>
</dbReference>
<feature type="region of interest" description="Disordered" evidence="1">
    <location>
        <begin position="1"/>
        <end position="104"/>
    </location>
</feature>
<proteinExistence type="predicted"/>
<dbReference type="EMBL" id="JADBGI010000015">
    <property type="protein sequence ID" value="MBE3000485.1"/>
    <property type="molecule type" value="Genomic_DNA"/>
</dbReference>
<keyword evidence="3" id="KW-1185">Reference proteome</keyword>
<gene>
    <name evidence="2" type="ORF">IDM40_17510</name>
</gene>
<evidence type="ECO:0000256" key="1">
    <source>
        <dbReference type="SAM" id="MobiDB-lite"/>
    </source>
</evidence>
<protein>
    <submittedName>
        <fullName evidence="2">Uncharacterized protein</fullName>
    </submittedName>
</protein>
<accession>A0ABR9P9Y0</accession>
<organism evidence="2 3">
    <name type="scientific">Nocardiopsis coralli</name>
    <dbReference type="NCBI Taxonomy" id="2772213"/>
    <lineage>
        <taxon>Bacteria</taxon>
        <taxon>Bacillati</taxon>
        <taxon>Actinomycetota</taxon>
        <taxon>Actinomycetes</taxon>
        <taxon>Streptosporangiales</taxon>
        <taxon>Nocardiopsidaceae</taxon>
        <taxon>Nocardiopsis</taxon>
    </lineage>
</organism>
<sequence>MLSQVKDDTPSVTAAATADRPQPTRRQGARARTAMTPTDPVETTAEDRAPVRLSQALPEVLEHLHRHSRATAPDPDPAPPHRSPATRPPGRTHRHRAPAPRPVS</sequence>
<name>A0ABR9P9Y0_9ACTN</name>
<comment type="caution">
    <text evidence="2">The sequence shown here is derived from an EMBL/GenBank/DDBJ whole genome shotgun (WGS) entry which is preliminary data.</text>
</comment>
<reference evidence="2 3" key="1">
    <citation type="submission" date="2020-09" db="EMBL/GenBank/DDBJ databases">
        <title>Diversity and distribution of actinomycetes associated with coral in the coast of Hainan.</title>
        <authorList>
            <person name="Li F."/>
        </authorList>
    </citation>
    <scope>NUCLEOTIDE SEQUENCE [LARGE SCALE GENOMIC DNA]</scope>
    <source>
        <strain evidence="2 3">HNM0947</strain>
    </source>
</reference>
<evidence type="ECO:0000313" key="2">
    <source>
        <dbReference type="EMBL" id="MBE3000485.1"/>
    </source>
</evidence>
<dbReference type="Proteomes" id="UP000806528">
    <property type="component" value="Unassembled WGS sequence"/>
</dbReference>
<evidence type="ECO:0000313" key="3">
    <source>
        <dbReference type="Proteomes" id="UP000806528"/>
    </source>
</evidence>